<feature type="domain" description="SHS2" evidence="1">
    <location>
        <begin position="5"/>
        <end position="200"/>
    </location>
</feature>
<dbReference type="InterPro" id="IPR050696">
    <property type="entry name" value="FtsA/MreB"/>
</dbReference>
<evidence type="ECO:0000313" key="3">
    <source>
        <dbReference type="Proteomes" id="UP000266016"/>
    </source>
</evidence>
<dbReference type="RefSeq" id="WP_119116883.1">
    <property type="nucleotide sequence ID" value="NZ_QWVS01000015.1"/>
</dbReference>
<organism evidence="2 3">
    <name type="scientific">Peribacillus asahii</name>
    <dbReference type="NCBI Taxonomy" id="228899"/>
    <lineage>
        <taxon>Bacteria</taxon>
        <taxon>Bacillati</taxon>
        <taxon>Bacillota</taxon>
        <taxon>Bacilli</taxon>
        <taxon>Bacillales</taxon>
        <taxon>Bacillaceae</taxon>
        <taxon>Peribacillus</taxon>
    </lineage>
</organism>
<evidence type="ECO:0000313" key="2">
    <source>
        <dbReference type="EMBL" id="RID86493.1"/>
    </source>
</evidence>
<dbReference type="AlphaFoldDB" id="A0A398BG19"/>
<dbReference type="Gene3D" id="3.30.420.40">
    <property type="match status" value="2"/>
</dbReference>
<dbReference type="PANTHER" id="PTHR32432:SF3">
    <property type="entry name" value="ETHANOLAMINE UTILIZATION PROTEIN EUTJ"/>
    <property type="match status" value="1"/>
</dbReference>
<comment type="caution">
    <text evidence="2">The sequence shown here is derived from an EMBL/GenBank/DDBJ whole genome shotgun (WGS) entry which is preliminary data.</text>
</comment>
<dbReference type="SMART" id="SM00842">
    <property type="entry name" value="FtsA"/>
    <property type="match status" value="1"/>
</dbReference>
<gene>
    <name evidence="2" type="ORF">D1953_09185</name>
</gene>
<keyword evidence="3" id="KW-1185">Reference proteome</keyword>
<keyword evidence="2" id="KW-0132">Cell division</keyword>
<dbReference type="Pfam" id="PF14450">
    <property type="entry name" value="FtsA"/>
    <property type="match status" value="1"/>
</dbReference>
<dbReference type="Proteomes" id="UP000266016">
    <property type="component" value="Unassembled WGS sequence"/>
</dbReference>
<dbReference type="InterPro" id="IPR043129">
    <property type="entry name" value="ATPase_NBD"/>
</dbReference>
<evidence type="ECO:0000259" key="1">
    <source>
        <dbReference type="SMART" id="SM00842"/>
    </source>
</evidence>
<dbReference type="CDD" id="cd24004">
    <property type="entry name" value="ASKHA_NBD_PilM-like"/>
    <property type="match status" value="1"/>
</dbReference>
<dbReference type="SUPFAM" id="SSF53067">
    <property type="entry name" value="Actin-like ATPase domain"/>
    <property type="match status" value="2"/>
</dbReference>
<dbReference type="InterPro" id="IPR003494">
    <property type="entry name" value="SHS2_FtsA"/>
</dbReference>
<dbReference type="EMBL" id="QWVS01000015">
    <property type="protein sequence ID" value="RID86493.1"/>
    <property type="molecule type" value="Genomic_DNA"/>
</dbReference>
<proteinExistence type="predicted"/>
<keyword evidence="2" id="KW-0131">Cell cycle</keyword>
<name>A0A398BG19_9BACI</name>
<dbReference type="GO" id="GO:0051301">
    <property type="term" value="P:cell division"/>
    <property type="evidence" value="ECO:0007669"/>
    <property type="project" value="UniProtKB-KW"/>
</dbReference>
<sequence>MTETLFALDIGTRSVVGIILEKLSESYKIIDILSQEHAERAMLDGQIHDVTAVAKIIQQIKEQLEEKHGPLKKVSVAAAGRALKTEKATITMNIKGKPMLSHEDILHLEFSAVQEAQYLVAQKNQTNSTYYGVGYSVLYYRLDGQEIGSLIDQTGEEASVEIIATFLPKVVIESLLAALKRAGLEMQALTLEPIAAINVLIPPSMRRLNVALVDIGAGTSDIALTDSGTVIAYGMVPIAGDEITEAISDHLLLDFPLAEEAKRKLITNDVITVTDILGFQVDVSKEEILHNIQPALNRLADSISQEILELNNGKAPKAVMLVGGGSQTPELTKLIAKRLALPENRVAIRGIEAIQHVQFSAHVHTGPELVTPIGIAIAANKSPIQYMSILVNGQPIRLFDMEQTNVSDCLLTAGIKLNKLYGKPGMAKIVHFNGQQITIPGEHGTPPKILLNGVEIALDAAVKNEDIIEVTKGEDGHTATLCIHDLIDHIPSKKVTINGVTYIIEATIARNGSIVTRKEFIEDHDVITCSIPETIEELLQTLQLHELLRLIQPFQIDLNEKIHKAPSIKGCIYKNNIEVKERTSFEDGDIIQVLPPKSLTLVELAEALDIQLTYSIPITFNGNKVILTKSLAEFFRGETRLSPSDMIQVGENLSYVQHKLEPFIFQDLFRHVDIDMPQHTSSRFILMKNNQEATFHETLAPGDQLKILWPTTIQ</sequence>
<accession>A0A398BG19</accession>
<protein>
    <submittedName>
        <fullName evidence="2">Cell division protein FtsA</fullName>
    </submittedName>
</protein>
<dbReference type="PANTHER" id="PTHR32432">
    <property type="entry name" value="CELL DIVISION PROTEIN FTSA-RELATED"/>
    <property type="match status" value="1"/>
</dbReference>
<reference evidence="2 3" key="1">
    <citation type="submission" date="2018-08" db="EMBL/GenBank/DDBJ databases">
        <title>Bacillus jemisoniae sp. nov., Bacillus chryseoplanitiae sp. nov., Bacillus resnikiae sp. nov., and Bacillus frankliniae sp. nov., isolated from Viking spacecraft and associated surfaces.</title>
        <authorList>
            <person name="Seuylemezian A."/>
            <person name="Vaishampayan P."/>
        </authorList>
    </citation>
    <scope>NUCLEOTIDE SEQUENCE [LARGE SCALE GENOMIC DNA]</scope>
    <source>
        <strain evidence="2 3">MA001</strain>
    </source>
</reference>